<evidence type="ECO:0000313" key="1">
    <source>
        <dbReference type="EMBL" id="MCL9684633.1"/>
    </source>
</evidence>
<gene>
    <name evidence="1" type="ORF">LOX96_11050</name>
</gene>
<evidence type="ECO:0000313" key="2">
    <source>
        <dbReference type="Proteomes" id="UP001139721"/>
    </source>
</evidence>
<dbReference type="RefSeq" id="WP_250421541.1">
    <property type="nucleotide sequence ID" value="NZ_JAJKBJ010000012.1"/>
</dbReference>
<dbReference type="AlphaFoldDB" id="A0A9X2D1T5"/>
<protein>
    <submittedName>
        <fullName evidence="1">Uncharacterized protein</fullName>
    </submittedName>
</protein>
<proteinExistence type="predicted"/>
<sequence length="1244" mass="142812">MADIFKALTKLKAELDHINGRTLAESREDLNNTSKSAQLFINPDLLPEFINPDLLHEGVIKGVTDSDAQRDYADHVLQAVWNIAHHASRGYTVALWNRNTITEAFAYLDRTRVPKIIDEKTYAVGKALQAFLQEALTQEALNNVPEVGGARNLVKNTLEGMQTILNQRLHVYEIHQPKKVSDTVNHLKITMERGSEWDKALRAFERRVDPNPYWKFIPQELDSNYHALEEKLHILDEYDDFFAREAEEFREYSKQWKDNGLAENLPDTVTSSYYIRALAESASHQKIVEELAKVYNSSNYKTWSENAGRLFTITYEATEGKIERIEIQAKEIVAMQRQMLVNRIEDSKSLAVFERNLQEAVDTPETIPSLMENSEIPASEDIEFYNNLNKNLESHRVSLSKSKLSLEKKIRNFETDNPLPPIKEAEHKSAFEAVRTKAKQQLTSEVEAIEQQITVVNSLLAKVKTKVTYLGDELAKQSEDGRKNKLEEVGTRIREAFRQLHEKSHPKRVEAEVQSHRFLEGYTPAVAAIEKEYAPQISALDETISTTHSQISSKEHSLGAINQQNIERKNLLKTSRAELEQFKEILEKESGIYIPSTKIPKELLIKYLECNEKIAEFIGEMYQTEQASNYFYGFNPTNIYNKYRHHASILGPSDFDLDIGAIIDYISEKIELIDQEMQIDVTSDLSAPSPSKNYLLGKGNLWELQKEYQKIRQEKIALELQSKKDEETQQKMTATMTTKLNEWNEAKAAKEETAAFATLEEKMNTQDHLQAMVALNAYELEFKLADIEKEQKGLDDIIRALDTMDDKESLKYLEGMRDKIALIDVDKMMESKPDHRVYSGTELQRHIHDSLSALQKSLIKLRSEDQATIDKSEVFKSKLGALEVEFEELKAKSARLDSSLEKIREAHVEKMKILNEKKDTLIALNQFTEIEDALRTKYIDVINDTAIRPDNREAREILIEEMEQFKETNFGPLKDFKVHPNESVNEKHQSALQAAHKLEDYLVKLKLDRVEEDTDSFIKRFSEIKGFSVKNRSERNALLDDIEKLKIREGDFLAKLADSDSEEIQQKLRAISQNMEQMDGIKSQLTPSAVSRLTFFGAKGVMENEVTAETELAMDSIRKSYFEPEVGIFTQYLQERAQQFWLKDLFRSLAAFTLGCFGYKTDAQEREEYLKGLEIVFNRYHNESKGALVLAEIEKGQKLFSPRAKAGEDGYNDSLHSKLESLKESLTPIYAKGIEPENKLELSQ</sequence>
<dbReference type="EMBL" id="JAJKBJ010000012">
    <property type="protein sequence ID" value="MCL9684633.1"/>
    <property type="molecule type" value="Genomic_DNA"/>
</dbReference>
<reference evidence="1" key="1">
    <citation type="submission" date="2021-11" db="EMBL/GenBank/DDBJ databases">
        <title>Legionella maioricencis sp. nov., a new species isolated from hot water samples in Mallorca.</title>
        <authorList>
            <person name="Crespi S."/>
            <person name="Drasar V."/>
            <person name="Salva-Serra F."/>
            <person name="Jaen-Luchoro D."/>
            <person name="Pineiro-Iglesias B."/>
            <person name="Aliaga F."/>
            <person name="Fernandez-Juarez V."/>
            <person name="Coll G."/>
            <person name="Moore E.R.B."/>
            <person name="Bennasar-Figueras A."/>
        </authorList>
    </citation>
    <scope>NUCLEOTIDE SEQUENCE</scope>
    <source>
        <strain evidence="1">HCPI-6</strain>
    </source>
</reference>
<keyword evidence="2" id="KW-1185">Reference proteome</keyword>
<comment type="caution">
    <text evidence="1">The sequence shown here is derived from an EMBL/GenBank/DDBJ whole genome shotgun (WGS) entry which is preliminary data.</text>
</comment>
<organism evidence="1 2">
    <name type="scientific">Legionella maioricensis</name>
    <dbReference type="NCBI Taxonomy" id="2896528"/>
    <lineage>
        <taxon>Bacteria</taxon>
        <taxon>Pseudomonadati</taxon>
        <taxon>Pseudomonadota</taxon>
        <taxon>Gammaproteobacteria</taxon>
        <taxon>Legionellales</taxon>
        <taxon>Legionellaceae</taxon>
        <taxon>Legionella</taxon>
    </lineage>
</organism>
<name>A0A9X2D1T5_9GAMM</name>
<accession>A0A9X2D1T5</accession>
<dbReference type="Proteomes" id="UP001139721">
    <property type="component" value="Unassembled WGS sequence"/>
</dbReference>